<protein>
    <submittedName>
        <fullName evidence="1">Uncharacterized protein</fullName>
    </submittedName>
</protein>
<evidence type="ECO:0000313" key="1">
    <source>
        <dbReference type="EMBL" id="KAF7988903.1"/>
    </source>
</evidence>
<comment type="caution">
    <text evidence="1">The sequence shown here is derived from an EMBL/GenBank/DDBJ whole genome shotgun (WGS) entry which is preliminary data.</text>
</comment>
<dbReference type="AlphaFoldDB" id="A0A834XKI8"/>
<keyword evidence="2" id="KW-1185">Reference proteome</keyword>
<sequence>MITTELDHIIVKVLKQFFQTSKIRCTWFYYIEEISKYWIDLELPFDEELHEVGQLLKCAWAIPLALEHGKSIGMTFEKVMTAIERYVNIEEYPNTVVFKEKLKLSWASRISFICPFSTSDYEATAEIHDLEDHPDCEQNNNTTIRFRRDHYEGPVGGPEKRRRRNKNLDDVIYSVVAASPYFEMSERTC</sequence>
<proteinExistence type="predicted"/>
<organism evidence="1 2">
    <name type="scientific">Aphidius gifuensis</name>
    <name type="common">Parasitoid wasp</name>
    <dbReference type="NCBI Taxonomy" id="684658"/>
    <lineage>
        <taxon>Eukaryota</taxon>
        <taxon>Metazoa</taxon>
        <taxon>Ecdysozoa</taxon>
        <taxon>Arthropoda</taxon>
        <taxon>Hexapoda</taxon>
        <taxon>Insecta</taxon>
        <taxon>Pterygota</taxon>
        <taxon>Neoptera</taxon>
        <taxon>Endopterygota</taxon>
        <taxon>Hymenoptera</taxon>
        <taxon>Apocrita</taxon>
        <taxon>Ichneumonoidea</taxon>
        <taxon>Braconidae</taxon>
        <taxon>Aphidiinae</taxon>
        <taxon>Aphidius</taxon>
    </lineage>
</organism>
<gene>
    <name evidence="1" type="ORF">HCN44_007213</name>
</gene>
<dbReference type="Proteomes" id="UP000639338">
    <property type="component" value="Unassembled WGS sequence"/>
</dbReference>
<name>A0A834XKI8_APHGI</name>
<accession>A0A834XKI8</accession>
<dbReference type="EMBL" id="JACMRX010000005">
    <property type="protein sequence ID" value="KAF7988903.1"/>
    <property type="molecule type" value="Genomic_DNA"/>
</dbReference>
<reference evidence="1 2" key="1">
    <citation type="submission" date="2020-08" db="EMBL/GenBank/DDBJ databases">
        <title>Aphidius gifuensis genome sequencing and assembly.</title>
        <authorList>
            <person name="Du Z."/>
        </authorList>
    </citation>
    <scope>NUCLEOTIDE SEQUENCE [LARGE SCALE GENOMIC DNA]</scope>
    <source>
        <strain evidence="1">YNYX2018</strain>
        <tissue evidence="1">Adults</tissue>
    </source>
</reference>
<evidence type="ECO:0000313" key="2">
    <source>
        <dbReference type="Proteomes" id="UP000639338"/>
    </source>
</evidence>